<keyword evidence="4" id="KW-1185">Reference proteome</keyword>
<dbReference type="Gene3D" id="1.10.3290.10">
    <property type="entry name" value="Fido-like domain"/>
    <property type="match status" value="1"/>
</dbReference>
<dbReference type="SUPFAM" id="SSF140931">
    <property type="entry name" value="Fic-like"/>
    <property type="match status" value="1"/>
</dbReference>
<accession>A0A1I1PXV4</accession>
<evidence type="ECO:0000313" key="4">
    <source>
        <dbReference type="Proteomes" id="UP000198611"/>
    </source>
</evidence>
<sequence>MDRYSVVGVEGKYEPGSDEAVLANKLSITDPAEMVEVETDLLLQLYEAVLESFPRDEPITVAVIKEWHRRWLGKVYEWAGQERGVNLGKDGFQFANAALVPRLLAEFEQEYLLVSIPCAGMTLEQLVPAIARVHVELVLIHPFREGNGRIARLLADVMAAQAGFGPLQYDAWGSGKPDYIGAIHAGLDGDYEPMEELVRRALDP</sequence>
<dbReference type="AlphaFoldDB" id="A0A1I1PXV4"/>
<feature type="active site" evidence="1">
    <location>
        <position position="141"/>
    </location>
</feature>
<dbReference type="PROSITE" id="PS51459">
    <property type="entry name" value="FIDO"/>
    <property type="match status" value="1"/>
</dbReference>
<name>A0A1I1PXV4_9GAMM</name>
<evidence type="ECO:0000313" key="3">
    <source>
        <dbReference type="EMBL" id="SFD14547.1"/>
    </source>
</evidence>
<dbReference type="InterPro" id="IPR036597">
    <property type="entry name" value="Fido-like_dom_sf"/>
</dbReference>
<dbReference type="PANTHER" id="PTHR13504:SF38">
    <property type="entry name" value="FIDO DOMAIN-CONTAINING PROTEIN"/>
    <property type="match status" value="1"/>
</dbReference>
<dbReference type="Proteomes" id="UP000198611">
    <property type="component" value="Unassembled WGS sequence"/>
</dbReference>
<dbReference type="PANTHER" id="PTHR13504">
    <property type="entry name" value="FIDO DOMAIN-CONTAINING PROTEIN DDB_G0283145"/>
    <property type="match status" value="1"/>
</dbReference>
<dbReference type="RefSeq" id="WP_093427527.1">
    <property type="nucleotide sequence ID" value="NZ_FOMJ01000002.1"/>
</dbReference>
<protein>
    <submittedName>
        <fullName evidence="3">Cell filamentation protein</fullName>
    </submittedName>
</protein>
<dbReference type="STRING" id="1123397.SAMN05660831_00854"/>
<dbReference type="Pfam" id="PF02661">
    <property type="entry name" value="Fic"/>
    <property type="match status" value="1"/>
</dbReference>
<dbReference type="InterPro" id="IPR003812">
    <property type="entry name" value="Fido"/>
</dbReference>
<organism evidence="3 4">
    <name type="scientific">Thiohalospira halophila DSM 15071</name>
    <dbReference type="NCBI Taxonomy" id="1123397"/>
    <lineage>
        <taxon>Bacteria</taxon>
        <taxon>Pseudomonadati</taxon>
        <taxon>Pseudomonadota</taxon>
        <taxon>Gammaproteobacteria</taxon>
        <taxon>Thiohalospirales</taxon>
        <taxon>Thiohalospiraceae</taxon>
        <taxon>Thiohalospira</taxon>
    </lineage>
</organism>
<dbReference type="EMBL" id="FOMJ01000002">
    <property type="protein sequence ID" value="SFD14547.1"/>
    <property type="molecule type" value="Genomic_DNA"/>
</dbReference>
<gene>
    <name evidence="3" type="ORF">SAMN05660831_00854</name>
</gene>
<reference evidence="3 4" key="1">
    <citation type="submission" date="2016-10" db="EMBL/GenBank/DDBJ databases">
        <authorList>
            <person name="de Groot N.N."/>
        </authorList>
    </citation>
    <scope>NUCLEOTIDE SEQUENCE [LARGE SCALE GENOMIC DNA]</scope>
    <source>
        <strain evidence="3 4">HL3</strain>
    </source>
</reference>
<evidence type="ECO:0000259" key="2">
    <source>
        <dbReference type="PROSITE" id="PS51459"/>
    </source>
</evidence>
<dbReference type="InterPro" id="IPR040198">
    <property type="entry name" value="Fido_containing"/>
</dbReference>
<proteinExistence type="predicted"/>
<evidence type="ECO:0000256" key="1">
    <source>
        <dbReference type="PIRSR" id="PIRSR640198-1"/>
    </source>
</evidence>
<dbReference type="OrthoDB" id="9807853at2"/>
<feature type="domain" description="Fido" evidence="2">
    <location>
        <begin position="59"/>
        <end position="200"/>
    </location>
</feature>